<protein>
    <submittedName>
        <fullName evidence="1">Uncharacterized protein</fullName>
    </submittedName>
</protein>
<feature type="non-terminal residue" evidence="1">
    <location>
        <position position="1"/>
    </location>
</feature>
<gene>
    <name evidence="1" type="ORF">TBRA_LOCUS13803</name>
</gene>
<dbReference type="EMBL" id="CADCXV010001164">
    <property type="protein sequence ID" value="CAB0042171.1"/>
    <property type="molecule type" value="Genomic_DNA"/>
</dbReference>
<organism evidence="1 2">
    <name type="scientific">Trichogramma brassicae</name>
    <dbReference type="NCBI Taxonomy" id="86971"/>
    <lineage>
        <taxon>Eukaryota</taxon>
        <taxon>Metazoa</taxon>
        <taxon>Ecdysozoa</taxon>
        <taxon>Arthropoda</taxon>
        <taxon>Hexapoda</taxon>
        <taxon>Insecta</taxon>
        <taxon>Pterygota</taxon>
        <taxon>Neoptera</taxon>
        <taxon>Endopterygota</taxon>
        <taxon>Hymenoptera</taxon>
        <taxon>Apocrita</taxon>
        <taxon>Proctotrupomorpha</taxon>
        <taxon>Chalcidoidea</taxon>
        <taxon>Trichogrammatidae</taxon>
        <taxon>Trichogramma</taxon>
    </lineage>
</organism>
<sequence>VSPLVGPPPRALLVTNAMRAGWATHSLITGHSPNYSIITSFRGHNLGLSWPKKNGRDSNYAYLYLQLERSVTNRRLASCLLDGRCRLGKRSYVQRESDGLTGIKRARFGARREASTYIGLIFVWQVSTRNVVVSWWTMRTPDQQTLLQQKKSVRTPQFAGFRGEHLRAGGRGTAPIAVLSTAGNEPIYFIK</sequence>
<reference evidence="1 2" key="1">
    <citation type="submission" date="2020-02" db="EMBL/GenBank/DDBJ databases">
        <authorList>
            <person name="Ferguson B K."/>
        </authorList>
    </citation>
    <scope>NUCLEOTIDE SEQUENCE [LARGE SCALE GENOMIC DNA]</scope>
</reference>
<keyword evidence="2" id="KW-1185">Reference proteome</keyword>
<proteinExistence type="predicted"/>
<dbReference type="Proteomes" id="UP000479190">
    <property type="component" value="Unassembled WGS sequence"/>
</dbReference>
<name>A0A6H5IXX5_9HYME</name>
<evidence type="ECO:0000313" key="1">
    <source>
        <dbReference type="EMBL" id="CAB0042171.1"/>
    </source>
</evidence>
<evidence type="ECO:0000313" key="2">
    <source>
        <dbReference type="Proteomes" id="UP000479190"/>
    </source>
</evidence>
<dbReference type="AlphaFoldDB" id="A0A6H5IXX5"/>
<accession>A0A6H5IXX5</accession>